<sequence length="168" mass="17570">MRPFMTTSRRVRTVLFACAVAPVFLLVACTSGSDADAGAGTKTSASPSRSNTQAQQEKKLTTQVQLTLDGMEADSDSMVASGVERVSDGLHTEPGLTKGTQYRLTVVCVGSGTADIRFTPKSAPATNPVVCDGSATLQRFTVAGPPFRIDVSGRAGATGMIGWRVDRV</sequence>
<organism evidence="3 4">
    <name type="scientific">Streptomyces pseudovenezuelae</name>
    <dbReference type="NCBI Taxonomy" id="67350"/>
    <lineage>
        <taxon>Bacteria</taxon>
        <taxon>Bacillati</taxon>
        <taxon>Actinomycetota</taxon>
        <taxon>Actinomycetes</taxon>
        <taxon>Kitasatosporales</taxon>
        <taxon>Streptomycetaceae</taxon>
        <taxon>Streptomyces</taxon>
        <taxon>Streptomyces aurantiacus group</taxon>
    </lineage>
</organism>
<name>A0ABT6LH76_9ACTN</name>
<evidence type="ECO:0008006" key="5">
    <source>
        <dbReference type="Google" id="ProtNLM"/>
    </source>
</evidence>
<keyword evidence="4" id="KW-1185">Reference proteome</keyword>
<reference evidence="3 4" key="1">
    <citation type="submission" date="2023-04" db="EMBL/GenBank/DDBJ databases">
        <title>Forest soil microbial communities from Buena Vista Peninsula, Colon Province, Panama.</title>
        <authorList>
            <person name="Bouskill N."/>
        </authorList>
    </citation>
    <scope>NUCLEOTIDE SEQUENCE [LARGE SCALE GENOMIC DNA]</scope>
    <source>
        <strain evidence="3 4">GGS1</strain>
    </source>
</reference>
<evidence type="ECO:0000313" key="3">
    <source>
        <dbReference type="EMBL" id="MDH6215149.1"/>
    </source>
</evidence>
<evidence type="ECO:0000256" key="1">
    <source>
        <dbReference type="SAM" id="MobiDB-lite"/>
    </source>
</evidence>
<feature type="compositionally biased region" description="Polar residues" evidence="1">
    <location>
        <begin position="41"/>
        <end position="61"/>
    </location>
</feature>
<evidence type="ECO:0000256" key="2">
    <source>
        <dbReference type="SAM" id="SignalP"/>
    </source>
</evidence>
<feature type="region of interest" description="Disordered" evidence="1">
    <location>
        <begin position="36"/>
        <end position="61"/>
    </location>
</feature>
<gene>
    <name evidence="3" type="ORF">M2283_002432</name>
</gene>
<dbReference type="Proteomes" id="UP001160499">
    <property type="component" value="Unassembled WGS sequence"/>
</dbReference>
<proteinExistence type="predicted"/>
<comment type="caution">
    <text evidence="3">The sequence shown here is derived from an EMBL/GenBank/DDBJ whole genome shotgun (WGS) entry which is preliminary data.</text>
</comment>
<feature type="signal peptide" evidence="2">
    <location>
        <begin position="1"/>
        <end position="35"/>
    </location>
</feature>
<dbReference type="EMBL" id="JARXVH010000003">
    <property type="protein sequence ID" value="MDH6215149.1"/>
    <property type="molecule type" value="Genomic_DNA"/>
</dbReference>
<feature type="chain" id="PRO_5047020236" description="Lipoprotein" evidence="2">
    <location>
        <begin position="36"/>
        <end position="168"/>
    </location>
</feature>
<keyword evidence="2" id="KW-0732">Signal</keyword>
<evidence type="ECO:0000313" key="4">
    <source>
        <dbReference type="Proteomes" id="UP001160499"/>
    </source>
</evidence>
<dbReference type="PROSITE" id="PS51257">
    <property type="entry name" value="PROKAR_LIPOPROTEIN"/>
    <property type="match status" value="1"/>
</dbReference>
<protein>
    <recommendedName>
        <fullName evidence="5">Lipoprotein</fullName>
    </recommendedName>
</protein>
<accession>A0ABT6LH76</accession>